<sequence length="60" mass="6734">MDYTNAVIFIILAFSLGAIMIMYKDRIPVSLRKGMAITSIAMVLFAFFLIVYSFFNLGSS</sequence>
<organism evidence="2 3">
    <name type="scientific">Paenibacillus lemnae</name>
    <dbReference type="NCBI Taxonomy" id="1330551"/>
    <lineage>
        <taxon>Bacteria</taxon>
        <taxon>Bacillati</taxon>
        <taxon>Bacillota</taxon>
        <taxon>Bacilli</taxon>
        <taxon>Bacillales</taxon>
        <taxon>Paenibacillaceae</taxon>
        <taxon>Paenibacillus</taxon>
    </lineage>
</organism>
<evidence type="ECO:0000313" key="2">
    <source>
        <dbReference type="EMBL" id="NMO95390.1"/>
    </source>
</evidence>
<reference evidence="2 3" key="1">
    <citation type="submission" date="2020-04" db="EMBL/GenBank/DDBJ databases">
        <title>Paenibacillus algicola sp. nov., a novel marine bacterium producing alginate lyase.</title>
        <authorList>
            <person name="Huang H."/>
        </authorList>
    </citation>
    <scope>NUCLEOTIDE SEQUENCE [LARGE SCALE GENOMIC DNA]</scope>
    <source>
        <strain evidence="2 3">L7-75</strain>
    </source>
</reference>
<feature type="transmembrane region" description="Helical" evidence="1">
    <location>
        <begin position="35"/>
        <end position="55"/>
    </location>
</feature>
<keyword evidence="3" id="KW-1185">Reference proteome</keyword>
<proteinExistence type="predicted"/>
<keyword evidence="1" id="KW-1133">Transmembrane helix</keyword>
<dbReference type="RefSeq" id="WP_169504175.1">
    <property type="nucleotide sequence ID" value="NZ_JABBPN010000004.1"/>
</dbReference>
<name>A0A848M579_PAELE</name>
<dbReference type="AlphaFoldDB" id="A0A848M579"/>
<dbReference type="EMBL" id="JABBPN010000004">
    <property type="protein sequence ID" value="NMO95390.1"/>
    <property type="molecule type" value="Genomic_DNA"/>
</dbReference>
<dbReference type="Proteomes" id="UP000565468">
    <property type="component" value="Unassembled WGS sequence"/>
</dbReference>
<evidence type="ECO:0000313" key="3">
    <source>
        <dbReference type="Proteomes" id="UP000565468"/>
    </source>
</evidence>
<feature type="transmembrane region" description="Helical" evidence="1">
    <location>
        <begin position="6"/>
        <end position="23"/>
    </location>
</feature>
<evidence type="ECO:0000256" key="1">
    <source>
        <dbReference type="SAM" id="Phobius"/>
    </source>
</evidence>
<gene>
    <name evidence="2" type="ORF">HII30_06270</name>
</gene>
<keyword evidence="1" id="KW-0472">Membrane</keyword>
<evidence type="ECO:0008006" key="4">
    <source>
        <dbReference type="Google" id="ProtNLM"/>
    </source>
</evidence>
<accession>A0A848M579</accession>
<protein>
    <recommendedName>
        <fullName evidence="4">Signal transduction histidine kinase</fullName>
    </recommendedName>
</protein>
<keyword evidence="1" id="KW-0812">Transmembrane</keyword>
<comment type="caution">
    <text evidence="2">The sequence shown here is derived from an EMBL/GenBank/DDBJ whole genome shotgun (WGS) entry which is preliminary data.</text>
</comment>